<dbReference type="RefSeq" id="WP_264850167.1">
    <property type="nucleotide sequence ID" value="NZ_BRXR01000001.1"/>
</dbReference>
<dbReference type="InterPro" id="IPR018060">
    <property type="entry name" value="HTH_AraC"/>
</dbReference>
<feature type="transmembrane region" description="Helical" evidence="5">
    <location>
        <begin position="21"/>
        <end position="40"/>
    </location>
</feature>
<dbReference type="PROSITE" id="PS01124">
    <property type="entry name" value="HTH_ARAC_FAMILY_2"/>
    <property type="match status" value="1"/>
</dbReference>
<feature type="coiled-coil region" evidence="4">
    <location>
        <begin position="477"/>
        <end position="504"/>
    </location>
</feature>
<dbReference type="Proteomes" id="UP001208567">
    <property type="component" value="Unassembled WGS sequence"/>
</dbReference>
<accession>A0ABQ5N6P9</accession>
<keyword evidence="5" id="KW-0472">Membrane</keyword>
<protein>
    <submittedName>
        <fullName evidence="7">HTH-type transcriptional regulator YtdP</fullName>
    </submittedName>
</protein>
<dbReference type="PANTHER" id="PTHR43280">
    <property type="entry name" value="ARAC-FAMILY TRANSCRIPTIONAL REGULATOR"/>
    <property type="match status" value="1"/>
</dbReference>
<sequence>MIKSFIKSKIIKRNSIMFTWAVSYIVILLLPIFISIIMYAKVDSLVKDEINRANDFYLSQVQQYMDSIADNIKLMSVQLAYNDRIQELIPVKAPFDDNQYYSFYEGVKELSNYKIANSSINNFFIYLNNSDFIMNDKGSFENKDYYDIYSGMNNYGYDKWLKLIKGDYRGGKFVSIPKEGKSNEKSIYYIITFPSLRQTDVTANFITAIDESQFIKMTDNGESLNKGQLMIINEDNDVIAGEAKKGQLPDWLDYKKLDKSRGVLLGDYNGEKVVVSYVSSQVEKCKYIHIMHERVFWEKLEYARRIIYLSVLFCIILGGGMTYILLKRNYAPMEILMSELKGMPEQCQDNEADEYQFIKKTITKAVSEKEEFNKKLISQNSILKLRFIERLLKGNFGDITVNDSLVTYDINFDSNYFSAMLFYIEDFSEVFLEQTNYNSLEAFRIAQFVIINILEELAYDKCGVLVTETDGMLAAVVNLKSDKLQGAEELIKEITRELQNFIKKYYKIDFTIAVSSIHEGIEGINAAYNETLEAMEYKVVMGVGGVIFYDDTKVKINNDYYYPIEKEQQIINCVKTGDFENVRLVIEDVYKRNFDGKELSPQNAKCLFFNLVSTILKTINDLNTISSDEFSDELSKIQELINNKTVSKVKDEFEDILKVICDKINCNKKNKNCAIKNKVDDYIISNYKDENLSISAIADYFDMHPSYISKLYKAQSGEGILDQINKVRIEKSKQIMKEQKINLDDVAKATGYSNVRTFTRAFMKIEGITPGKYKETNQIM</sequence>
<organism evidence="7 8">
    <name type="scientific">Clostridium omnivorum</name>
    <dbReference type="NCBI Taxonomy" id="1604902"/>
    <lineage>
        <taxon>Bacteria</taxon>
        <taxon>Bacillati</taxon>
        <taxon>Bacillota</taxon>
        <taxon>Clostridia</taxon>
        <taxon>Eubacteriales</taxon>
        <taxon>Clostridiaceae</taxon>
        <taxon>Clostridium</taxon>
    </lineage>
</organism>
<dbReference type="Gene3D" id="1.10.10.60">
    <property type="entry name" value="Homeodomain-like"/>
    <property type="match status" value="2"/>
</dbReference>
<evidence type="ECO:0000256" key="4">
    <source>
        <dbReference type="SAM" id="Coils"/>
    </source>
</evidence>
<evidence type="ECO:0000256" key="5">
    <source>
        <dbReference type="SAM" id="Phobius"/>
    </source>
</evidence>
<keyword evidence="8" id="KW-1185">Reference proteome</keyword>
<keyword evidence="2" id="KW-0238">DNA-binding</keyword>
<reference evidence="7 8" key="1">
    <citation type="journal article" date="2024" name="Int. J. Syst. Evol. Microbiol.">
        <title>Clostridium omnivorum sp. nov., isolated from anoxic soil under the treatment of reductive soil disinfestation.</title>
        <authorList>
            <person name="Ueki A."/>
            <person name="Tonouchi A."/>
            <person name="Kaku N."/>
            <person name="Honma S."/>
            <person name="Ueki K."/>
        </authorList>
    </citation>
    <scope>NUCLEOTIDE SEQUENCE [LARGE SCALE GENOMIC DNA]</scope>
    <source>
        <strain evidence="7 8">E14</strain>
    </source>
</reference>
<comment type="caution">
    <text evidence="7">The sequence shown here is derived from an EMBL/GenBank/DDBJ whole genome shotgun (WGS) entry which is preliminary data.</text>
</comment>
<dbReference type="InterPro" id="IPR009057">
    <property type="entry name" value="Homeodomain-like_sf"/>
</dbReference>
<dbReference type="EMBL" id="BRXR01000001">
    <property type="protein sequence ID" value="GLC30889.1"/>
    <property type="molecule type" value="Genomic_DNA"/>
</dbReference>
<name>A0ABQ5N6P9_9CLOT</name>
<keyword evidence="1" id="KW-0805">Transcription regulation</keyword>
<evidence type="ECO:0000256" key="3">
    <source>
        <dbReference type="ARBA" id="ARBA00023163"/>
    </source>
</evidence>
<evidence type="ECO:0000256" key="2">
    <source>
        <dbReference type="ARBA" id="ARBA00023125"/>
    </source>
</evidence>
<feature type="domain" description="HTH araC/xylS-type" evidence="6">
    <location>
        <begin position="677"/>
        <end position="776"/>
    </location>
</feature>
<proteinExistence type="predicted"/>
<dbReference type="Pfam" id="PF17853">
    <property type="entry name" value="GGDEF_2"/>
    <property type="match status" value="1"/>
</dbReference>
<dbReference type="PANTHER" id="PTHR43280:SF2">
    <property type="entry name" value="HTH-TYPE TRANSCRIPTIONAL REGULATOR EXSA"/>
    <property type="match status" value="1"/>
</dbReference>
<evidence type="ECO:0000313" key="8">
    <source>
        <dbReference type="Proteomes" id="UP001208567"/>
    </source>
</evidence>
<keyword evidence="5" id="KW-0812">Transmembrane</keyword>
<gene>
    <name evidence="7" type="primary">ytdP</name>
    <name evidence="7" type="ORF">bsdE14_22990</name>
</gene>
<dbReference type="InterPro" id="IPR041522">
    <property type="entry name" value="CdaR_GGDEF"/>
</dbReference>
<dbReference type="SUPFAM" id="SSF46689">
    <property type="entry name" value="Homeodomain-like"/>
    <property type="match status" value="1"/>
</dbReference>
<evidence type="ECO:0000259" key="6">
    <source>
        <dbReference type="PROSITE" id="PS01124"/>
    </source>
</evidence>
<keyword evidence="4" id="KW-0175">Coiled coil</keyword>
<dbReference type="Pfam" id="PF12833">
    <property type="entry name" value="HTH_18"/>
    <property type="match status" value="1"/>
</dbReference>
<evidence type="ECO:0000256" key="1">
    <source>
        <dbReference type="ARBA" id="ARBA00023015"/>
    </source>
</evidence>
<keyword evidence="3" id="KW-0804">Transcription</keyword>
<dbReference type="SMART" id="SM00342">
    <property type="entry name" value="HTH_ARAC"/>
    <property type="match status" value="1"/>
</dbReference>
<evidence type="ECO:0000313" key="7">
    <source>
        <dbReference type="EMBL" id="GLC30889.1"/>
    </source>
</evidence>
<keyword evidence="5" id="KW-1133">Transmembrane helix</keyword>
<feature type="transmembrane region" description="Helical" evidence="5">
    <location>
        <begin position="306"/>
        <end position="326"/>
    </location>
</feature>